<dbReference type="InterPro" id="IPR001107">
    <property type="entry name" value="Band_7"/>
</dbReference>
<reference evidence="8 9" key="1">
    <citation type="submission" date="2020-08" db="EMBL/GenBank/DDBJ databases">
        <title>Genome Sequencing of Nocardia wallacei strain FMUON74 and assembly.</title>
        <authorList>
            <person name="Toyokawa M."/>
            <person name="Uesaka K."/>
        </authorList>
    </citation>
    <scope>NUCLEOTIDE SEQUENCE [LARGE SCALE GENOMIC DNA]</scope>
    <source>
        <strain evidence="8 9">FMUON74</strain>
    </source>
</reference>
<dbReference type="InterPro" id="IPR036013">
    <property type="entry name" value="Band_7/SPFH_dom_sf"/>
</dbReference>
<feature type="domain" description="Band 7" evidence="7">
    <location>
        <begin position="20"/>
        <end position="178"/>
    </location>
</feature>
<keyword evidence="3" id="KW-0812">Transmembrane</keyword>
<evidence type="ECO:0000256" key="5">
    <source>
        <dbReference type="ARBA" id="ARBA00023136"/>
    </source>
</evidence>
<comment type="subcellular location">
    <subcellularLocation>
        <location evidence="1">Membrane</location>
        <topology evidence="1">Single-pass membrane protein</topology>
    </subcellularLocation>
</comment>
<dbReference type="Proteomes" id="UP000516173">
    <property type="component" value="Chromosome"/>
</dbReference>
<feature type="compositionally biased region" description="Low complexity" evidence="6">
    <location>
        <begin position="355"/>
        <end position="368"/>
    </location>
</feature>
<comment type="similarity">
    <text evidence="2">Belongs to the band 7/mec-2 family.</text>
</comment>
<name>A0A7G1KL71_9NOCA</name>
<dbReference type="GeneID" id="80348089"/>
<dbReference type="RefSeq" id="WP_187682977.1">
    <property type="nucleotide sequence ID" value="NZ_AP023396.1"/>
</dbReference>
<organism evidence="8 9">
    <name type="scientific">Nocardia wallacei</name>
    <dbReference type="NCBI Taxonomy" id="480035"/>
    <lineage>
        <taxon>Bacteria</taxon>
        <taxon>Bacillati</taxon>
        <taxon>Actinomycetota</taxon>
        <taxon>Actinomycetes</taxon>
        <taxon>Mycobacteriales</taxon>
        <taxon>Nocardiaceae</taxon>
        <taxon>Nocardia</taxon>
    </lineage>
</organism>
<dbReference type="GO" id="GO:0005886">
    <property type="term" value="C:plasma membrane"/>
    <property type="evidence" value="ECO:0007669"/>
    <property type="project" value="UniProtKB-ARBA"/>
</dbReference>
<dbReference type="AlphaFoldDB" id="A0A7G1KL71"/>
<feature type="region of interest" description="Disordered" evidence="6">
    <location>
        <begin position="310"/>
        <end position="421"/>
    </location>
</feature>
<dbReference type="InterPro" id="IPR018080">
    <property type="entry name" value="Band_7/stomatin-like_CS"/>
</dbReference>
<dbReference type="InterPro" id="IPR050710">
    <property type="entry name" value="Band7/mec-2_domain"/>
</dbReference>
<dbReference type="PRINTS" id="PR00721">
    <property type="entry name" value="STOMATIN"/>
</dbReference>
<evidence type="ECO:0000259" key="7">
    <source>
        <dbReference type="SMART" id="SM00244"/>
    </source>
</evidence>
<keyword evidence="4" id="KW-1133">Transmembrane helix</keyword>
<protein>
    <recommendedName>
        <fullName evidence="7">Band 7 domain-containing protein</fullName>
    </recommendedName>
</protein>
<evidence type="ECO:0000256" key="6">
    <source>
        <dbReference type="SAM" id="MobiDB-lite"/>
    </source>
</evidence>
<dbReference type="FunFam" id="3.30.479.30:FF:000004">
    <property type="entry name" value="Putative membrane protease family, stomatin"/>
    <property type="match status" value="1"/>
</dbReference>
<keyword evidence="5" id="KW-0472">Membrane</keyword>
<dbReference type="KEGG" id="nwl:NWFMUON74_35620"/>
<dbReference type="SUPFAM" id="SSF117892">
    <property type="entry name" value="Band 7/SPFH domain"/>
    <property type="match status" value="1"/>
</dbReference>
<dbReference type="PANTHER" id="PTHR43327:SF10">
    <property type="entry name" value="STOMATIN-LIKE PROTEIN 2, MITOCHONDRIAL"/>
    <property type="match status" value="1"/>
</dbReference>
<sequence length="421" mass="45595">MAVLIVAVVLVLLVVVVVFKSIALVPQAEAAVIERLGRYSRTVSGQLTFLVPFADRVRAKVDLRERVVSFPPQPVITQDNLTVQIDSVVYFQVTSPQAAVYEISNYIAAVEQLTITTLRNVVGGMTLEETLTSRDQINSQLRGVLDEATGRWGLRVARVELKAIDPPPSIQESMEKQMKADREKRAMILTAEGNREAQIKSAEGAKQAQILAAEGSKQSAILGAEGDRQSRILRAQGERAAAYLQAQGQAKAIEKVFAAIKSGKPTPELLAYQYMQTLPLVAKGDANKVWMVPSDFGKALEGFARNFGTQGEDGVFRYEPAPDGDGGPRPEDDSDEVADWFDVKTDPAAERAVRAAEAAAATPVESAVPPVPSRNLPQQGALGGTRPTFQPEQQPPQPPPVQQPYQPGSGETRPWTPPQGR</sequence>
<evidence type="ECO:0000256" key="3">
    <source>
        <dbReference type="ARBA" id="ARBA00022692"/>
    </source>
</evidence>
<dbReference type="Pfam" id="PF01145">
    <property type="entry name" value="Band_7"/>
    <property type="match status" value="1"/>
</dbReference>
<evidence type="ECO:0000313" key="8">
    <source>
        <dbReference type="EMBL" id="BCK55790.1"/>
    </source>
</evidence>
<dbReference type="EMBL" id="AP023396">
    <property type="protein sequence ID" value="BCK55790.1"/>
    <property type="molecule type" value="Genomic_DNA"/>
</dbReference>
<evidence type="ECO:0000256" key="1">
    <source>
        <dbReference type="ARBA" id="ARBA00004167"/>
    </source>
</evidence>
<dbReference type="Gene3D" id="3.30.479.30">
    <property type="entry name" value="Band 7 domain"/>
    <property type="match status" value="1"/>
</dbReference>
<feature type="compositionally biased region" description="Basic and acidic residues" evidence="6">
    <location>
        <begin position="341"/>
        <end position="354"/>
    </location>
</feature>
<evidence type="ECO:0000256" key="4">
    <source>
        <dbReference type="ARBA" id="ARBA00022989"/>
    </source>
</evidence>
<dbReference type="CDD" id="cd08829">
    <property type="entry name" value="SPFH_paraslipin"/>
    <property type="match status" value="1"/>
</dbReference>
<dbReference type="PROSITE" id="PS01270">
    <property type="entry name" value="BAND_7"/>
    <property type="match status" value="1"/>
</dbReference>
<evidence type="ECO:0000256" key="2">
    <source>
        <dbReference type="ARBA" id="ARBA00008164"/>
    </source>
</evidence>
<accession>A0A7G1KL71</accession>
<dbReference type="GO" id="GO:0098552">
    <property type="term" value="C:side of membrane"/>
    <property type="evidence" value="ECO:0007669"/>
    <property type="project" value="UniProtKB-ARBA"/>
</dbReference>
<dbReference type="PANTHER" id="PTHR43327">
    <property type="entry name" value="STOMATIN-LIKE PROTEIN 2, MITOCHONDRIAL"/>
    <property type="match status" value="1"/>
</dbReference>
<proteinExistence type="inferred from homology"/>
<evidence type="ECO:0000313" key="9">
    <source>
        <dbReference type="Proteomes" id="UP000516173"/>
    </source>
</evidence>
<feature type="compositionally biased region" description="Pro residues" evidence="6">
    <location>
        <begin position="393"/>
        <end position="402"/>
    </location>
</feature>
<gene>
    <name evidence="8" type="ORF">NWFMUON74_35620</name>
</gene>
<keyword evidence="9" id="KW-1185">Reference proteome</keyword>
<dbReference type="InterPro" id="IPR001972">
    <property type="entry name" value="Stomatin_HflK_fam"/>
</dbReference>
<dbReference type="SMART" id="SM00244">
    <property type="entry name" value="PHB"/>
    <property type="match status" value="1"/>
</dbReference>